<reference evidence="10" key="1">
    <citation type="submission" date="2020-07" db="EMBL/GenBank/DDBJ databases">
        <title>Huge and variable diversity of episymbiotic CPR bacteria and DPANN archaea in groundwater ecosystems.</title>
        <authorList>
            <person name="He C.Y."/>
            <person name="Keren R."/>
            <person name="Whittaker M."/>
            <person name="Farag I.F."/>
            <person name="Doudna J."/>
            <person name="Cate J.H.D."/>
            <person name="Banfield J.F."/>
        </authorList>
    </citation>
    <scope>NUCLEOTIDE SEQUENCE</scope>
    <source>
        <strain evidence="10">NC_groundwater_672_Ag_B-0.1um_62_36</strain>
    </source>
</reference>
<evidence type="ECO:0000313" key="11">
    <source>
        <dbReference type="Proteomes" id="UP000769766"/>
    </source>
</evidence>
<dbReference type="NCBIfam" id="TIGR02602">
    <property type="entry name" value="8TM_EpsH"/>
    <property type="match status" value="1"/>
</dbReference>
<dbReference type="InterPro" id="IPR013426">
    <property type="entry name" value="EpsH-like"/>
</dbReference>
<dbReference type="InterPro" id="IPR017540">
    <property type="entry name" value="Exosortase-1"/>
</dbReference>
<name>A0A932G199_UNCTE</name>
<dbReference type="EC" id="3.4.22.-" evidence="10"/>
<feature type="transmembrane region" description="Helical" evidence="8">
    <location>
        <begin position="271"/>
        <end position="291"/>
    </location>
</feature>
<evidence type="ECO:0000259" key="9">
    <source>
        <dbReference type="Pfam" id="PF11984"/>
    </source>
</evidence>
<dbReference type="InterPro" id="IPR014263">
    <property type="entry name" value="Methanolan_biosynth_EpsI"/>
</dbReference>
<keyword evidence="6 8" id="KW-1133">Transmembrane helix</keyword>
<dbReference type="NCBIfam" id="TIGR04152">
    <property type="entry name" value="exosort_VPLPA"/>
    <property type="match status" value="1"/>
</dbReference>
<comment type="caution">
    <text evidence="10">The sequence shown here is derived from an EMBL/GenBank/DDBJ whole genome shotgun (WGS) entry which is preliminary data.</text>
</comment>
<dbReference type="InterPro" id="IPR026392">
    <property type="entry name" value="Exo/Archaeosortase_dom"/>
</dbReference>
<comment type="subcellular location">
    <subcellularLocation>
        <location evidence="1">Cell membrane</location>
        <topology evidence="1">Multi-pass membrane protein</topology>
    </subcellularLocation>
</comment>
<keyword evidence="2" id="KW-1003">Cell membrane</keyword>
<dbReference type="Pfam" id="PF11984">
    <property type="entry name" value="DUF3485"/>
    <property type="match status" value="1"/>
</dbReference>
<keyword evidence="4 8" id="KW-0812">Transmembrane</keyword>
<accession>A0A932G199</accession>
<evidence type="ECO:0000313" key="10">
    <source>
        <dbReference type="EMBL" id="MBI2877030.1"/>
    </source>
</evidence>
<evidence type="ECO:0000256" key="8">
    <source>
        <dbReference type="SAM" id="Phobius"/>
    </source>
</evidence>
<evidence type="ECO:0000256" key="6">
    <source>
        <dbReference type="ARBA" id="ARBA00022989"/>
    </source>
</evidence>
<keyword evidence="5 10" id="KW-0378">Hydrolase</keyword>
<feature type="transmembrane region" description="Helical" evidence="8">
    <location>
        <begin position="205"/>
        <end position="224"/>
    </location>
</feature>
<dbReference type="GO" id="GO:0008233">
    <property type="term" value="F:peptidase activity"/>
    <property type="evidence" value="ECO:0007669"/>
    <property type="project" value="UniProtKB-KW"/>
</dbReference>
<dbReference type="Proteomes" id="UP000769766">
    <property type="component" value="Unassembled WGS sequence"/>
</dbReference>
<feature type="transmembrane region" description="Helical" evidence="8">
    <location>
        <begin position="27"/>
        <end position="47"/>
    </location>
</feature>
<dbReference type="GO" id="GO:0006508">
    <property type="term" value="P:proteolysis"/>
    <property type="evidence" value="ECO:0007669"/>
    <property type="project" value="UniProtKB-KW"/>
</dbReference>
<protein>
    <submittedName>
        <fullName evidence="10">VPLPA-CTERM-specific exosortase XrtD</fullName>
        <ecNumber evidence="10">3.4.22.-</ecNumber>
    </submittedName>
</protein>
<dbReference type="InterPro" id="IPR019127">
    <property type="entry name" value="Exosortase"/>
</dbReference>
<dbReference type="EMBL" id="JACPRF010000275">
    <property type="protein sequence ID" value="MBI2877030.1"/>
    <property type="molecule type" value="Genomic_DNA"/>
</dbReference>
<feature type="transmembrane region" description="Helical" evidence="8">
    <location>
        <begin position="112"/>
        <end position="131"/>
    </location>
</feature>
<feature type="transmembrane region" description="Helical" evidence="8">
    <location>
        <begin position="87"/>
        <end position="106"/>
    </location>
</feature>
<gene>
    <name evidence="10" type="primary">xrtD</name>
    <name evidence="10" type="ORF">HYY20_09130</name>
</gene>
<feature type="transmembrane region" description="Helical" evidence="8">
    <location>
        <begin position="324"/>
        <end position="343"/>
    </location>
</feature>
<feature type="transmembrane region" description="Helical" evidence="8">
    <location>
        <begin position="143"/>
        <end position="161"/>
    </location>
</feature>
<evidence type="ECO:0000256" key="1">
    <source>
        <dbReference type="ARBA" id="ARBA00004651"/>
    </source>
</evidence>
<keyword evidence="3" id="KW-0645">Protease</keyword>
<dbReference type="AlphaFoldDB" id="A0A932G199"/>
<evidence type="ECO:0000256" key="4">
    <source>
        <dbReference type="ARBA" id="ARBA00022692"/>
    </source>
</evidence>
<evidence type="ECO:0000256" key="5">
    <source>
        <dbReference type="ARBA" id="ARBA00022801"/>
    </source>
</evidence>
<evidence type="ECO:0000256" key="7">
    <source>
        <dbReference type="ARBA" id="ARBA00023136"/>
    </source>
</evidence>
<dbReference type="InterPro" id="IPR026491">
    <property type="entry name" value="ExosortD_VPLPA"/>
</dbReference>
<proteinExistence type="predicted"/>
<feature type="transmembrane region" description="Helical" evidence="8">
    <location>
        <begin position="236"/>
        <end position="259"/>
    </location>
</feature>
<sequence length="534" mass="59047">MKQRGISSSYPPGGLLGSGIQRNFTGVSWGLILVSLVLLGILYHDILAKLVTSWWIDPNYSHGFLIPLVSAYLLWERREQFARLVPAPASWGLLVLCLGLGLLILGQAGAELFLMRSSLLVVMAGMILFLGGRAYLQASAFPLAYLVFMIPLPFLVFNAVAFPLQLFASRFAAAVMQSVGLSVLREGNVIQLPAMTMEVAEACSGLRSLISLLALGMAFAYFTQTGWWRRALLVTLTIPIAILANAFRVTGTGFLAHFLSQKAAEGFYHTFSGWLVFVVAFLALLAVGFLLSRLDHPREEKEMPEVHPADPAPGPSGPSALSRIRLGAVLGVLLLAVLYLGNLSHGEAVSLRKDLGDFPLELGPWRGIERGMEGRIVDKLGVDDFIMRHYHQASGKTLWLYVGYFHQQRQGDLIHSPKHCYPGSGWQAVESGLQEIRVPDGQGGVRTIVVNRYLIQKGLEQEMVLYWYQERGRVVASEYWGKLYLMLDALMRNRTDGALVRISAPVIESPEQTLEAETAFVQMAFPRLREHLPD</sequence>
<keyword evidence="7 8" id="KW-0472">Membrane</keyword>
<organism evidence="10 11">
    <name type="scientific">Tectimicrobiota bacterium</name>
    <dbReference type="NCBI Taxonomy" id="2528274"/>
    <lineage>
        <taxon>Bacteria</taxon>
        <taxon>Pseudomonadati</taxon>
        <taxon>Nitrospinota/Tectimicrobiota group</taxon>
        <taxon>Candidatus Tectimicrobiota</taxon>
    </lineage>
</organism>
<dbReference type="NCBIfam" id="TIGR04178">
    <property type="entry name" value="exo_archaeo"/>
    <property type="match status" value="1"/>
</dbReference>
<dbReference type="NCBIfam" id="TIGR02914">
    <property type="entry name" value="EpsI_fam"/>
    <property type="match status" value="1"/>
</dbReference>
<dbReference type="GO" id="GO:0005886">
    <property type="term" value="C:plasma membrane"/>
    <property type="evidence" value="ECO:0007669"/>
    <property type="project" value="UniProtKB-SubCell"/>
</dbReference>
<feature type="domain" description="Methanolan biosynthesis EpsI" evidence="9">
    <location>
        <begin position="329"/>
        <end position="529"/>
    </location>
</feature>
<dbReference type="NCBIfam" id="TIGR03109">
    <property type="entry name" value="exosort_XrtA"/>
    <property type="match status" value="1"/>
</dbReference>
<dbReference type="Pfam" id="PF09721">
    <property type="entry name" value="Exosortase_EpsH"/>
    <property type="match status" value="1"/>
</dbReference>
<evidence type="ECO:0000256" key="3">
    <source>
        <dbReference type="ARBA" id="ARBA00022670"/>
    </source>
</evidence>
<evidence type="ECO:0000256" key="2">
    <source>
        <dbReference type="ARBA" id="ARBA00022475"/>
    </source>
</evidence>